<comment type="caution">
    <text evidence="2">The sequence shown here is derived from an EMBL/GenBank/DDBJ whole genome shotgun (WGS) entry which is preliminary data.</text>
</comment>
<dbReference type="Pfam" id="PF03167">
    <property type="entry name" value="UDG"/>
    <property type="match status" value="1"/>
</dbReference>
<evidence type="ECO:0000259" key="1">
    <source>
        <dbReference type="Pfam" id="PF03167"/>
    </source>
</evidence>
<dbReference type="EMBL" id="NEVS01000001">
    <property type="protein sequence ID" value="OZI66709.1"/>
    <property type="molecule type" value="Genomic_DNA"/>
</dbReference>
<dbReference type="Proteomes" id="UP000215767">
    <property type="component" value="Unassembled WGS sequence"/>
</dbReference>
<accession>A0A261UXV0</accession>
<name>A0A261UXV0_9BORD</name>
<dbReference type="Gene3D" id="3.40.470.10">
    <property type="entry name" value="Uracil-DNA glycosylase-like domain"/>
    <property type="match status" value="1"/>
</dbReference>
<organism evidence="2 3">
    <name type="scientific">Bordetella genomosp. 11</name>
    <dbReference type="NCBI Taxonomy" id="1416808"/>
    <lineage>
        <taxon>Bacteria</taxon>
        <taxon>Pseudomonadati</taxon>
        <taxon>Pseudomonadota</taxon>
        <taxon>Betaproteobacteria</taxon>
        <taxon>Burkholderiales</taxon>
        <taxon>Alcaligenaceae</taxon>
        <taxon>Bordetella</taxon>
    </lineage>
</organism>
<dbReference type="InterPro" id="IPR005122">
    <property type="entry name" value="Uracil-DNA_glycosylase-like"/>
</dbReference>
<reference evidence="3" key="1">
    <citation type="submission" date="2017-05" db="EMBL/GenBank/DDBJ databases">
        <title>Complete and WGS of Bordetella genogroups.</title>
        <authorList>
            <person name="Spilker T."/>
            <person name="Lipuma J."/>
        </authorList>
    </citation>
    <scope>NUCLEOTIDE SEQUENCE [LARGE SCALE GENOMIC DNA]</scope>
    <source>
        <strain evidence="3">AU8856</strain>
    </source>
</reference>
<dbReference type="AlphaFoldDB" id="A0A261UXV0"/>
<proteinExistence type="predicted"/>
<dbReference type="CDD" id="cd10035">
    <property type="entry name" value="UDG_like"/>
    <property type="match status" value="1"/>
</dbReference>
<sequence length="208" mass="23019">MPDLIASLLKTLPQGSPGLFNPWKDRCVHDALHDANKQRIDRLRQHLDCKARMILVGEAPGYQGCRYSGVAFTSERLLMEGKVPRIQAPEERLTDRHRAFSEPSATTVWRVLMELGLQDETILWNAVQLHPHLPGVPWSNRPPTAHEVALGAPALRLLRKAFPQATIIPIGKKAERLLADSGITAAPYVRHPANGGAAKFEEGLRAVV</sequence>
<protein>
    <recommendedName>
        <fullName evidence="1">Uracil-DNA glycosylase-like domain-containing protein</fullName>
    </recommendedName>
</protein>
<keyword evidence="3" id="KW-1185">Reference proteome</keyword>
<evidence type="ECO:0000313" key="3">
    <source>
        <dbReference type="Proteomes" id="UP000215767"/>
    </source>
</evidence>
<feature type="domain" description="Uracil-DNA glycosylase-like" evidence="1">
    <location>
        <begin position="87"/>
        <end position="179"/>
    </location>
</feature>
<evidence type="ECO:0000313" key="2">
    <source>
        <dbReference type="EMBL" id="OZI66709.1"/>
    </source>
</evidence>
<gene>
    <name evidence="2" type="ORF">CAL28_03015</name>
</gene>
<dbReference type="SUPFAM" id="SSF52141">
    <property type="entry name" value="Uracil-DNA glycosylase-like"/>
    <property type="match status" value="1"/>
</dbReference>
<dbReference type="OrthoDB" id="4977218at2"/>
<dbReference type="InterPro" id="IPR036895">
    <property type="entry name" value="Uracil-DNA_glycosylase-like_sf"/>
</dbReference>